<dbReference type="PROSITE" id="PS50059">
    <property type="entry name" value="FKBP_PPIASE"/>
    <property type="match status" value="1"/>
</dbReference>
<evidence type="ECO:0000313" key="12">
    <source>
        <dbReference type="EMBL" id="HGY08886.1"/>
    </source>
</evidence>
<dbReference type="Gene3D" id="3.10.50.40">
    <property type="match status" value="1"/>
</dbReference>
<evidence type="ECO:0000256" key="6">
    <source>
        <dbReference type="ARBA" id="ARBA00023186"/>
    </source>
</evidence>
<evidence type="ECO:0000259" key="11">
    <source>
        <dbReference type="PROSITE" id="PS50059"/>
    </source>
</evidence>
<evidence type="ECO:0000256" key="3">
    <source>
        <dbReference type="ARBA" id="ARBA00006577"/>
    </source>
</evidence>
<comment type="catalytic activity">
    <reaction evidence="1 9 10">
        <text>[protein]-peptidylproline (omega=180) = [protein]-peptidylproline (omega=0)</text>
        <dbReference type="Rhea" id="RHEA:16237"/>
        <dbReference type="Rhea" id="RHEA-COMP:10747"/>
        <dbReference type="Rhea" id="RHEA-COMP:10748"/>
        <dbReference type="ChEBI" id="CHEBI:83833"/>
        <dbReference type="ChEBI" id="CHEBI:83834"/>
        <dbReference type="EC" id="5.2.1.8"/>
    </reaction>
</comment>
<dbReference type="EMBL" id="DRPZ01000068">
    <property type="protein sequence ID" value="HGY08886.1"/>
    <property type="molecule type" value="Genomic_DNA"/>
</dbReference>
<keyword evidence="7 9" id="KW-0413">Isomerase</keyword>
<feature type="domain" description="PPIase FKBP-type" evidence="11">
    <location>
        <begin position="6"/>
        <end position="78"/>
    </location>
</feature>
<keyword evidence="5 9" id="KW-0697">Rotamase</keyword>
<comment type="similarity">
    <text evidence="3 10">Belongs to the FKBP-type PPIase family.</text>
</comment>
<sequence>MNASKDKVVTIAYTLTVEGETVDQGELAYIHGHQQIIPGLEKEIEGRAAGESFEVTVAPEDAYGERNDEGVQVVPRSAFPDDANVAVGEQFYAQDEQGNPLPLTVTKVEGEDVTVDFNHPLAGKTLNFSVEVKDVRDATPEELAHGHVHGPGGHHH</sequence>
<dbReference type="Proteomes" id="UP000885759">
    <property type="component" value="Unassembled WGS sequence"/>
</dbReference>
<protein>
    <recommendedName>
        <fullName evidence="10">Peptidyl-prolyl cis-trans isomerase</fullName>
        <ecNumber evidence="10">5.2.1.8</ecNumber>
    </recommendedName>
</protein>
<evidence type="ECO:0000256" key="9">
    <source>
        <dbReference type="PROSITE-ProRule" id="PRU00277"/>
    </source>
</evidence>
<dbReference type="PANTHER" id="PTHR47861">
    <property type="entry name" value="FKBP-TYPE PEPTIDYL-PROLYL CIS-TRANS ISOMERASE SLYD"/>
    <property type="match status" value="1"/>
</dbReference>
<evidence type="ECO:0000256" key="8">
    <source>
        <dbReference type="ARBA" id="ARBA00037071"/>
    </source>
</evidence>
<name>A0A7C4VB95_9DEIN</name>
<dbReference type="GO" id="GO:0005737">
    <property type="term" value="C:cytoplasm"/>
    <property type="evidence" value="ECO:0007669"/>
    <property type="project" value="UniProtKB-SubCell"/>
</dbReference>
<comment type="subcellular location">
    <subcellularLocation>
        <location evidence="2">Cytoplasm</location>
    </subcellularLocation>
</comment>
<dbReference type="AlphaFoldDB" id="A0A7C4VB95"/>
<keyword evidence="4" id="KW-0963">Cytoplasm</keyword>
<keyword evidence="6" id="KW-0143">Chaperone</keyword>
<gene>
    <name evidence="12" type="ORF">ENK37_02370</name>
</gene>
<dbReference type="GO" id="GO:0042026">
    <property type="term" value="P:protein refolding"/>
    <property type="evidence" value="ECO:0007669"/>
    <property type="project" value="UniProtKB-ARBA"/>
</dbReference>
<evidence type="ECO:0000256" key="4">
    <source>
        <dbReference type="ARBA" id="ARBA00022490"/>
    </source>
</evidence>
<dbReference type="Pfam" id="PF00254">
    <property type="entry name" value="FKBP_C"/>
    <property type="match status" value="1"/>
</dbReference>
<dbReference type="EC" id="5.2.1.8" evidence="10"/>
<comment type="caution">
    <text evidence="12">The sequence shown here is derived from an EMBL/GenBank/DDBJ whole genome shotgun (WGS) entry which is preliminary data.</text>
</comment>
<dbReference type="GO" id="GO:0003755">
    <property type="term" value="F:peptidyl-prolyl cis-trans isomerase activity"/>
    <property type="evidence" value="ECO:0007669"/>
    <property type="project" value="UniProtKB-UniRule"/>
</dbReference>
<evidence type="ECO:0000256" key="5">
    <source>
        <dbReference type="ARBA" id="ARBA00023110"/>
    </source>
</evidence>
<proteinExistence type="inferred from homology"/>
<comment type="function">
    <text evidence="8">Also involved in hydrogenase metallocenter assembly, probably by participating in the nickel insertion step. This function in hydrogenase biosynthesis requires chaperone activity and the presence of the metal-binding domain, but not PPIase activity.</text>
</comment>
<evidence type="ECO:0000256" key="10">
    <source>
        <dbReference type="RuleBase" id="RU003915"/>
    </source>
</evidence>
<organism evidence="12">
    <name type="scientific">Oceanithermus profundus</name>
    <dbReference type="NCBI Taxonomy" id="187137"/>
    <lineage>
        <taxon>Bacteria</taxon>
        <taxon>Thermotogati</taxon>
        <taxon>Deinococcota</taxon>
        <taxon>Deinococci</taxon>
        <taxon>Thermales</taxon>
        <taxon>Thermaceae</taxon>
        <taxon>Oceanithermus</taxon>
    </lineage>
</organism>
<dbReference type="InterPro" id="IPR046357">
    <property type="entry name" value="PPIase_dom_sf"/>
</dbReference>
<dbReference type="InterPro" id="IPR001179">
    <property type="entry name" value="PPIase_FKBP_dom"/>
</dbReference>
<dbReference type="SUPFAM" id="SSF54534">
    <property type="entry name" value="FKBP-like"/>
    <property type="match status" value="1"/>
</dbReference>
<evidence type="ECO:0000256" key="7">
    <source>
        <dbReference type="ARBA" id="ARBA00023235"/>
    </source>
</evidence>
<accession>A0A7C4VB95</accession>
<reference evidence="12" key="1">
    <citation type="journal article" date="2020" name="mSystems">
        <title>Genome- and Community-Level Interaction Insights into Carbon Utilization and Element Cycling Functions of Hydrothermarchaeota in Hydrothermal Sediment.</title>
        <authorList>
            <person name="Zhou Z."/>
            <person name="Liu Y."/>
            <person name="Xu W."/>
            <person name="Pan J."/>
            <person name="Luo Z.H."/>
            <person name="Li M."/>
        </authorList>
    </citation>
    <scope>NUCLEOTIDE SEQUENCE [LARGE SCALE GENOMIC DNA]</scope>
    <source>
        <strain evidence="12">HyVt-570</strain>
    </source>
</reference>
<dbReference type="PANTHER" id="PTHR47861:SF3">
    <property type="entry name" value="FKBP-TYPE PEPTIDYL-PROLYL CIS-TRANS ISOMERASE SLYD"/>
    <property type="match status" value="1"/>
</dbReference>
<evidence type="ECO:0000256" key="1">
    <source>
        <dbReference type="ARBA" id="ARBA00000971"/>
    </source>
</evidence>
<evidence type="ECO:0000256" key="2">
    <source>
        <dbReference type="ARBA" id="ARBA00004496"/>
    </source>
</evidence>